<dbReference type="InterPro" id="IPR041492">
    <property type="entry name" value="HAD_2"/>
</dbReference>
<accession>A0A9X0R671</accession>
<dbReference type="Proteomes" id="UP000615796">
    <property type="component" value="Unassembled WGS sequence"/>
</dbReference>
<organism evidence="5 6">
    <name type="scientific">Vibrio metschnikovii</name>
    <dbReference type="NCBI Taxonomy" id="28172"/>
    <lineage>
        <taxon>Bacteria</taxon>
        <taxon>Pseudomonadati</taxon>
        <taxon>Pseudomonadota</taxon>
        <taxon>Gammaproteobacteria</taxon>
        <taxon>Vibrionales</taxon>
        <taxon>Vibrionaceae</taxon>
        <taxon>Vibrio</taxon>
    </lineage>
</organism>
<dbReference type="SFLD" id="SFLDG01129">
    <property type="entry name" value="C1.5:_HAD__Beta-PGM__Phosphata"/>
    <property type="match status" value="1"/>
</dbReference>
<reference evidence="5" key="1">
    <citation type="submission" date="2020-08" db="EMBL/GenBank/DDBJ databases">
        <title>Genome Sequencing and Pan-Genome Analysis of Migratory bird Vibrio Strains, Inner Mongolia.</title>
        <authorList>
            <person name="Zheng L."/>
        </authorList>
    </citation>
    <scope>NUCLEOTIDE SEQUENCE</scope>
    <source>
        <strain evidence="5">M13F</strain>
    </source>
</reference>
<dbReference type="CDD" id="cd07526">
    <property type="entry name" value="HAD_BPGM_like"/>
    <property type="match status" value="1"/>
</dbReference>
<dbReference type="Pfam" id="PF13419">
    <property type="entry name" value="HAD_2"/>
    <property type="match status" value="1"/>
</dbReference>
<evidence type="ECO:0000313" key="6">
    <source>
        <dbReference type="Proteomes" id="UP000615796"/>
    </source>
</evidence>
<dbReference type="SFLD" id="SFLDS00003">
    <property type="entry name" value="Haloacid_Dehalogenase"/>
    <property type="match status" value="1"/>
</dbReference>
<evidence type="ECO:0000256" key="3">
    <source>
        <dbReference type="ARBA" id="ARBA00022723"/>
    </source>
</evidence>
<dbReference type="InterPro" id="IPR023214">
    <property type="entry name" value="HAD_sf"/>
</dbReference>
<dbReference type="PANTHER" id="PTHR46193:SF10">
    <property type="entry name" value="6-PHOSPHOGLUCONATE PHOSPHATASE"/>
    <property type="match status" value="1"/>
</dbReference>
<keyword evidence="5" id="KW-0378">Hydrolase</keyword>
<evidence type="ECO:0000256" key="2">
    <source>
        <dbReference type="ARBA" id="ARBA00006171"/>
    </source>
</evidence>
<evidence type="ECO:0000313" key="5">
    <source>
        <dbReference type="EMBL" id="MBC5850299.1"/>
    </source>
</evidence>
<dbReference type="InterPro" id="IPR006439">
    <property type="entry name" value="HAD-SF_hydro_IA"/>
</dbReference>
<dbReference type="SUPFAM" id="SSF56784">
    <property type="entry name" value="HAD-like"/>
    <property type="match status" value="1"/>
</dbReference>
<dbReference type="RefSeq" id="WP_186462568.1">
    <property type="nucleotide sequence ID" value="NZ_CAWQCL010000056.1"/>
</dbReference>
<dbReference type="Gene3D" id="1.10.150.240">
    <property type="entry name" value="Putative phosphatase, domain 2"/>
    <property type="match status" value="1"/>
</dbReference>
<dbReference type="GO" id="GO:0046872">
    <property type="term" value="F:metal ion binding"/>
    <property type="evidence" value="ECO:0007669"/>
    <property type="project" value="UniProtKB-KW"/>
</dbReference>
<proteinExistence type="inferred from homology"/>
<dbReference type="InterPro" id="IPR023198">
    <property type="entry name" value="PGP-like_dom2"/>
</dbReference>
<name>A0A9X0R671_VIBME</name>
<comment type="caution">
    <text evidence="5">The sequence shown here is derived from an EMBL/GenBank/DDBJ whole genome shotgun (WGS) entry which is preliminary data.</text>
</comment>
<dbReference type="NCBIfam" id="TIGR01509">
    <property type="entry name" value="HAD-SF-IA-v3"/>
    <property type="match status" value="1"/>
</dbReference>
<keyword evidence="4" id="KW-0460">Magnesium</keyword>
<dbReference type="AlphaFoldDB" id="A0A9X0R671"/>
<protein>
    <submittedName>
        <fullName evidence="5">HAD-IA family hydrolase</fullName>
    </submittedName>
</protein>
<dbReference type="InterPro" id="IPR036412">
    <property type="entry name" value="HAD-like_sf"/>
</dbReference>
<comment type="cofactor">
    <cofactor evidence="1">
        <name>Mg(2+)</name>
        <dbReference type="ChEBI" id="CHEBI:18420"/>
    </cofactor>
</comment>
<dbReference type="EMBL" id="JACRUP010000002">
    <property type="protein sequence ID" value="MBC5850299.1"/>
    <property type="molecule type" value="Genomic_DNA"/>
</dbReference>
<sequence>MKNRTIRCVIFDCEGTLIDSERLSCIALVRVFNELGVSLTLENVLQHFSGGKIADILVNTCQFAGISADIDQLELRYRQELTSLFDTELKPMPGAINLLEQLKRHNIEYCVASNAPHDKMVAELRLAGLERYFTGGRIYSAFEANSWKPEPDLVRYCAMSMGFSLADCVYVDDTPKGVEAGIRAGVVTFQLCSPLLVHPVSHADVIALDHLDQLMAFLNYSLTDSRQAQALKP</sequence>
<dbReference type="PANTHER" id="PTHR46193">
    <property type="entry name" value="6-PHOSPHOGLUCONATE PHOSPHATASE"/>
    <property type="match status" value="1"/>
</dbReference>
<evidence type="ECO:0000256" key="1">
    <source>
        <dbReference type="ARBA" id="ARBA00001946"/>
    </source>
</evidence>
<keyword evidence="6" id="KW-1185">Reference proteome</keyword>
<dbReference type="GO" id="GO:0016787">
    <property type="term" value="F:hydrolase activity"/>
    <property type="evidence" value="ECO:0007669"/>
    <property type="project" value="UniProtKB-KW"/>
</dbReference>
<evidence type="ECO:0000256" key="4">
    <source>
        <dbReference type="ARBA" id="ARBA00022842"/>
    </source>
</evidence>
<gene>
    <name evidence="5" type="ORF">H8Q88_04915</name>
</gene>
<keyword evidence="3" id="KW-0479">Metal-binding</keyword>
<dbReference type="Gene3D" id="3.40.50.1000">
    <property type="entry name" value="HAD superfamily/HAD-like"/>
    <property type="match status" value="1"/>
</dbReference>
<dbReference type="InterPro" id="IPR051600">
    <property type="entry name" value="Beta-PGM-like"/>
</dbReference>
<comment type="similarity">
    <text evidence="2">Belongs to the HAD-like hydrolase superfamily. CbbY/CbbZ/Gph/YieH family.</text>
</comment>